<evidence type="ECO:0000313" key="3">
    <source>
        <dbReference type="Proteomes" id="UP001246690"/>
    </source>
</evidence>
<feature type="chain" id="PRO_5046841787" evidence="1">
    <location>
        <begin position="21"/>
        <end position="165"/>
    </location>
</feature>
<protein>
    <submittedName>
        <fullName evidence="2">Integrating conjugative element protein</fullName>
    </submittedName>
</protein>
<proteinExistence type="predicted"/>
<dbReference type="NCBIfam" id="TIGR03765">
    <property type="entry name" value="ICE_PFL_4695"/>
    <property type="match status" value="1"/>
</dbReference>
<gene>
    <name evidence="2" type="ORF">RHD99_13445</name>
</gene>
<keyword evidence="3" id="KW-1185">Reference proteome</keyword>
<reference evidence="2 3" key="1">
    <citation type="submission" date="2023-09" db="EMBL/GenBank/DDBJ databases">
        <title>Buttiauxella selenatireducens sp. nov., isolated from the rhizosphere of Cardamine hupingshanesis.</title>
        <authorList>
            <person name="Zhang S."/>
            <person name="Xu Z."/>
            <person name="Wang H."/>
            <person name="Guo Y."/>
        </authorList>
    </citation>
    <scope>NUCLEOTIDE SEQUENCE [LARGE SCALE GENOMIC DNA]</scope>
    <source>
        <strain evidence="2 3">R73</strain>
    </source>
</reference>
<organism evidence="2 3">
    <name type="scientific">Buttiauxella selenatireducens</name>
    <dbReference type="NCBI Taxonomy" id="3073902"/>
    <lineage>
        <taxon>Bacteria</taxon>
        <taxon>Pseudomonadati</taxon>
        <taxon>Pseudomonadota</taxon>
        <taxon>Gammaproteobacteria</taxon>
        <taxon>Enterobacterales</taxon>
        <taxon>Enterobacteriaceae</taxon>
        <taxon>Buttiauxella</taxon>
    </lineage>
</organism>
<feature type="signal peptide" evidence="1">
    <location>
        <begin position="1"/>
        <end position="20"/>
    </location>
</feature>
<dbReference type="Proteomes" id="UP001246690">
    <property type="component" value="Chromosome"/>
</dbReference>
<evidence type="ECO:0000256" key="1">
    <source>
        <dbReference type="SAM" id="SignalP"/>
    </source>
</evidence>
<sequence>MLKSLRIFISLVLFCANASAALTVVADLGGVPVAPLFEPITTLTDNTGPAPVSPKPLAQAVFPVTSTRLHPGAVASRKIDLPGMTPLFLIGDDARSVRWLKAQQHTLLSLGATGLVVNVASQARFNRLQQQTEGLTLLPVSGDDLAVRLQLDTYPVLITDHGLSQ</sequence>
<keyword evidence="1" id="KW-0732">Signal</keyword>
<name>A0ABY9S4R6_9ENTR</name>
<evidence type="ECO:0000313" key="2">
    <source>
        <dbReference type="EMBL" id="WMY72490.1"/>
    </source>
</evidence>
<accession>A0ABY9S4R6</accession>
<dbReference type="RefSeq" id="WP_309874422.1">
    <property type="nucleotide sequence ID" value="NZ_CP133838.1"/>
</dbReference>
<dbReference type="EMBL" id="CP133838">
    <property type="protein sequence ID" value="WMY72490.1"/>
    <property type="molecule type" value="Genomic_DNA"/>
</dbReference>
<dbReference type="Pfam" id="PF11072">
    <property type="entry name" value="DUF2859"/>
    <property type="match status" value="1"/>
</dbReference>
<dbReference type="InterPro" id="IPR021300">
    <property type="entry name" value="Integr_conj_element_PFL4695"/>
</dbReference>